<evidence type="ECO:0000313" key="10">
    <source>
        <dbReference type="Proteomes" id="UP000295197"/>
    </source>
</evidence>
<dbReference type="OrthoDB" id="9811823at2"/>
<comment type="catalytic activity">
    <reaction evidence="4 7">
        <text>uridine(38/39/40) in tRNA = pseudouridine(38/39/40) in tRNA</text>
        <dbReference type="Rhea" id="RHEA:22376"/>
        <dbReference type="Rhea" id="RHEA-COMP:10085"/>
        <dbReference type="Rhea" id="RHEA-COMP:10087"/>
        <dbReference type="ChEBI" id="CHEBI:65314"/>
        <dbReference type="ChEBI" id="CHEBI:65315"/>
        <dbReference type="EC" id="5.4.99.12"/>
    </reaction>
</comment>
<dbReference type="PANTHER" id="PTHR11142:SF0">
    <property type="entry name" value="TRNA PSEUDOURIDINE SYNTHASE-LIKE 1"/>
    <property type="match status" value="1"/>
</dbReference>
<proteinExistence type="inferred from homology"/>
<dbReference type="EMBL" id="SMBZ01000014">
    <property type="protein sequence ID" value="TCV15194.1"/>
    <property type="molecule type" value="Genomic_DNA"/>
</dbReference>
<dbReference type="EC" id="5.4.99.12" evidence="4"/>
<feature type="binding site" evidence="4 6">
    <location>
        <position position="133"/>
    </location>
    <ligand>
        <name>substrate</name>
    </ligand>
</feature>
<evidence type="ECO:0000256" key="3">
    <source>
        <dbReference type="ARBA" id="ARBA00023235"/>
    </source>
</evidence>
<evidence type="ECO:0000259" key="8">
    <source>
        <dbReference type="Pfam" id="PF01416"/>
    </source>
</evidence>
<organism evidence="9 10">
    <name type="scientific">Sphingobacterium alimentarium</name>
    <dbReference type="NCBI Taxonomy" id="797292"/>
    <lineage>
        <taxon>Bacteria</taxon>
        <taxon>Pseudomonadati</taxon>
        <taxon>Bacteroidota</taxon>
        <taxon>Sphingobacteriia</taxon>
        <taxon>Sphingobacteriales</taxon>
        <taxon>Sphingobacteriaceae</taxon>
        <taxon>Sphingobacterium</taxon>
    </lineage>
</organism>
<evidence type="ECO:0000256" key="2">
    <source>
        <dbReference type="ARBA" id="ARBA00022694"/>
    </source>
</evidence>
<evidence type="ECO:0000256" key="4">
    <source>
        <dbReference type="HAMAP-Rule" id="MF_00171"/>
    </source>
</evidence>
<dbReference type="NCBIfam" id="TIGR00071">
    <property type="entry name" value="hisT_truA"/>
    <property type="match status" value="1"/>
</dbReference>
<dbReference type="RefSeq" id="WP_132777374.1">
    <property type="nucleotide sequence ID" value="NZ_SMBZ01000014.1"/>
</dbReference>
<dbReference type="Gene3D" id="3.30.70.660">
    <property type="entry name" value="Pseudouridine synthase I, catalytic domain, C-terminal subdomain"/>
    <property type="match status" value="1"/>
</dbReference>
<feature type="active site" description="Nucleophile" evidence="4 5">
    <location>
        <position position="72"/>
    </location>
</feature>
<dbReference type="InterPro" id="IPR001406">
    <property type="entry name" value="PsdUridine_synth_TruA"/>
</dbReference>
<keyword evidence="10" id="KW-1185">Reference proteome</keyword>
<dbReference type="InterPro" id="IPR020103">
    <property type="entry name" value="PsdUridine_synth_cat_dom_sf"/>
</dbReference>
<protein>
    <recommendedName>
        <fullName evidence="4">tRNA pseudouridine synthase A</fullName>
        <ecNumber evidence="4">5.4.99.12</ecNumber>
    </recommendedName>
    <alternativeName>
        <fullName evidence="4">tRNA pseudouridine(38-40) synthase</fullName>
    </alternativeName>
    <alternativeName>
        <fullName evidence="4">tRNA pseudouridylate synthase I</fullName>
    </alternativeName>
    <alternativeName>
        <fullName evidence="4">tRNA-uridine isomerase I</fullName>
    </alternativeName>
</protein>
<feature type="domain" description="Pseudouridine synthase I TruA alpha/beta" evidence="8">
    <location>
        <begin position="164"/>
        <end position="266"/>
    </location>
</feature>
<evidence type="ECO:0000313" key="9">
    <source>
        <dbReference type="EMBL" id="TCV15194.1"/>
    </source>
</evidence>
<name>A0A4R3VYU4_9SPHI</name>
<dbReference type="Gene3D" id="3.30.70.580">
    <property type="entry name" value="Pseudouridine synthase I, catalytic domain, N-terminal subdomain"/>
    <property type="match status" value="1"/>
</dbReference>
<dbReference type="Pfam" id="PF01416">
    <property type="entry name" value="PseudoU_synth_1"/>
    <property type="match status" value="1"/>
</dbReference>
<comment type="caution">
    <text evidence="9">The sequence shown here is derived from an EMBL/GenBank/DDBJ whole genome shotgun (WGS) entry which is preliminary data.</text>
</comment>
<sequence length="271" mass="31063">MTLFYLICGSIFFTFVSVNEKKRYFLEIAYDGTAYHGWQIQPNAMSVQEKLNHALHTFLREEIETIGAGRTDTGVHAKQLYVHFDSSQPILNDNPSRALQALNALLPFDISVQRILTVAEDAHARFDATERSYEYHLHCQKNPFLINKSWLMRDIPDIEKMNEAAQYLLGTKDFECFSKSNTQVFTNICTIKEARWEQNDEGFVFHITADRFLRNMVRAIVGTLLEIGVKGKPISYIEDVLASKSRSKAGVSVPAHGLYLTRVIYPYIQEN</sequence>
<keyword evidence="3 4" id="KW-0413">Isomerase</keyword>
<dbReference type="InterPro" id="IPR020097">
    <property type="entry name" value="PsdUridine_synth_TruA_a/b_dom"/>
</dbReference>
<dbReference type="Proteomes" id="UP000295197">
    <property type="component" value="Unassembled WGS sequence"/>
</dbReference>
<evidence type="ECO:0000256" key="1">
    <source>
        <dbReference type="ARBA" id="ARBA00009375"/>
    </source>
</evidence>
<dbReference type="HAMAP" id="MF_00171">
    <property type="entry name" value="TruA"/>
    <property type="match status" value="1"/>
</dbReference>
<dbReference type="PIRSF" id="PIRSF001430">
    <property type="entry name" value="tRNA_psdUrid_synth"/>
    <property type="match status" value="1"/>
</dbReference>
<dbReference type="InterPro" id="IPR020094">
    <property type="entry name" value="TruA/RsuA/RluB/E/F_N"/>
</dbReference>
<dbReference type="InterPro" id="IPR020095">
    <property type="entry name" value="PsdUridine_synth_TruA_C"/>
</dbReference>
<dbReference type="GO" id="GO:0031119">
    <property type="term" value="P:tRNA pseudouridine synthesis"/>
    <property type="evidence" value="ECO:0007669"/>
    <property type="project" value="UniProtKB-UniRule"/>
</dbReference>
<accession>A0A4R3VYU4</accession>
<dbReference type="PANTHER" id="PTHR11142">
    <property type="entry name" value="PSEUDOURIDYLATE SYNTHASE"/>
    <property type="match status" value="1"/>
</dbReference>
<dbReference type="GO" id="GO:0003723">
    <property type="term" value="F:RNA binding"/>
    <property type="evidence" value="ECO:0007669"/>
    <property type="project" value="InterPro"/>
</dbReference>
<dbReference type="AlphaFoldDB" id="A0A4R3VYU4"/>
<keyword evidence="2 4" id="KW-0819">tRNA processing</keyword>
<evidence type="ECO:0000256" key="5">
    <source>
        <dbReference type="PIRSR" id="PIRSR001430-1"/>
    </source>
</evidence>
<dbReference type="SUPFAM" id="SSF55120">
    <property type="entry name" value="Pseudouridine synthase"/>
    <property type="match status" value="1"/>
</dbReference>
<comment type="similarity">
    <text evidence="1 4 7">Belongs to the tRNA pseudouridine synthase TruA family.</text>
</comment>
<reference evidence="9 10" key="1">
    <citation type="submission" date="2019-03" db="EMBL/GenBank/DDBJ databases">
        <title>Genomic Encyclopedia of Type Strains, Phase IV (KMG-IV): sequencing the most valuable type-strain genomes for metagenomic binning, comparative biology and taxonomic classification.</title>
        <authorList>
            <person name="Goeker M."/>
        </authorList>
    </citation>
    <scope>NUCLEOTIDE SEQUENCE [LARGE SCALE GENOMIC DNA]</scope>
    <source>
        <strain evidence="9 10">DSM 22362</strain>
    </source>
</reference>
<comment type="subunit">
    <text evidence="4">Homodimer.</text>
</comment>
<dbReference type="CDD" id="cd02570">
    <property type="entry name" value="PseudoU_synth_EcTruA"/>
    <property type="match status" value="1"/>
</dbReference>
<dbReference type="GO" id="GO:0160147">
    <property type="term" value="F:tRNA pseudouridine(38-40) synthase activity"/>
    <property type="evidence" value="ECO:0007669"/>
    <property type="project" value="UniProtKB-EC"/>
</dbReference>
<evidence type="ECO:0000256" key="6">
    <source>
        <dbReference type="PIRSR" id="PIRSR001430-2"/>
    </source>
</evidence>
<gene>
    <name evidence="4" type="primary">truA</name>
    <name evidence="9" type="ORF">EDC17_101430</name>
</gene>
<comment type="function">
    <text evidence="4">Formation of pseudouridine at positions 38, 39 and 40 in the anticodon stem and loop of transfer RNAs.</text>
</comment>
<evidence type="ECO:0000256" key="7">
    <source>
        <dbReference type="RuleBase" id="RU003792"/>
    </source>
</evidence>
<comment type="caution">
    <text evidence="4">Lacks conserved residue(s) required for the propagation of feature annotation.</text>
</comment>
<dbReference type="FunFam" id="3.30.70.580:FF:000001">
    <property type="entry name" value="tRNA pseudouridine synthase A"/>
    <property type="match status" value="1"/>
</dbReference>